<keyword evidence="2" id="KW-1185">Reference proteome</keyword>
<sequence>MAYLEVDDKEDKYLIIVYAYRNKVKAMNLDGSAEQSKMRNHDVFFHLYFLKYFKKLICCYFNDNERRTQGGIEGELSNE</sequence>
<protein>
    <submittedName>
        <fullName evidence="1">Uncharacterized protein</fullName>
    </submittedName>
</protein>
<dbReference type="AlphaFoldDB" id="A0A968KTJ1"/>
<comment type="caution">
    <text evidence="1">The sequence shown here is derived from an EMBL/GenBank/DDBJ whole genome shotgun (WGS) entry which is preliminary data.</text>
</comment>
<evidence type="ECO:0000313" key="1">
    <source>
        <dbReference type="EMBL" id="NIZ47730.1"/>
    </source>
</evidence>
<reference evidence="1" key="1">
    <citation type="submission" date="2020-03" db="EMBL/GenBank/DDBJ databases">
        <title>Spirochaetal bacteria isolated from arthropods constitute a novel genus Entomospira genus novum within the order Spirochaetales.</title>
        <authorList>
            <person name="Grana-Miraglia L."/>
            <person name="Sikutova S."/>
            <person name="Fingerle V."/>
            <person name="Sing A."/>
            <person name="Castillo-Ramirez S."/>
            <person name="Margos G."/>
            <person name="Rudolf I."/>
        </authorList>
    </citation>
    <scope>NUCLEOTIDE SEQUENCE</scope>
    <source>
        <strain evidence="1">BR208</strain>
    </source>
</reference>
<organism evidence="1 2">
    <name type="scientific">Entomospira nematocerorum</name>
    <dbReference type="NCBI Taxonomy" id="2719987"/>
    <lineage>
        <taxon>Bacteria</taxon>
        <taxon>Pseudomonadati</taxon>
        <taxon>Spirochaetota</taxon>
        <taxon>Spirochaetia</taxon>
        <taxon>Spirochaetales</taxon>
        <taxon>Spirochaetaceae</taxon>
        <taxon>Entomospira</taxon>
    </lineage>
</organism>
<gene>
    <name evidence="1" type="ORF">HCT46_07370</name>
</gene>
<dbReference type="EMBL" id="JAATLK010000003">
    <property type="protein sequence ID" value="NIZ47730.1"/>
    <property type="molecule type" value="Genomic_DNA"/>
</dbReference>
<dbReference type="RefSeq" id="WP_167704449.1">
    <property type="nucleotide sequence ID" value="NZ_CP118170.1"/>
</dbReference>
<name>A0A968KTJ1_9SPIO</name>
<accession>A0A968KTJ1</accession>
<dbReference type="Proteomes" id="UP000752013">
    <property type="component" value="Unassembled WGS sequence"/>
</dbReference>
<proteinExistence type="predicted"/>
<evidence type="ECO:0000313" key="2">
    <source>
        <dbReference type="Proteomes" id="UP000752013"/>
    </source>
</evidence>